<comment type="caution">
    <text evidence="1">The sequence shown here is derived from an EMBL/GenBank/DDBJ whole genome shotgun (WGS) entry which is preliminary data.</text>
</comment>
<evidence type="ECO:0000313" key="1">
    <source>
        <dbReference type="EMBL" id="GFO22852.1"/>
    </source>
</evidence>
<dbReference type="Proteomes" id="UP000735302">
    <property type="component" value="Unassembled WGS sequence"/>
</dbReference>
<name>A0AAV4BTX8_9GAST</name>
<evidence type="ECO:0000313" key="2">
    <source>
        <dbReference type="Proteomes" id="UP000735302"/>
    </source>
</evidence>
<protein>
    <submittedName>
        <fullName evidence="1">Uncharacterized protein</fullName>
    </submittedName>
</protein>
<proteinExistence type="predicted"/>
<gene>
    <name evidence="1" type="ORF">PoB_004935700</name>
</gene>
<reference evidence="1 2" key="1">
    <citation type="journal article" date="2021" name="Elife">
        <title>Chloroplast acquisition without the gene transfer in kleptoplastic sea slugs, Plakobranchus ocellatus.</title>
        <authorList>
            <person name="Maeda T."/>
            <person name="Takahashi S."/>
            <person name="Yoshida T."/>
            <person name="Shimamura S."/>
            <person name="Takaki Y."/>
            <person name="Nagai Y."/>
            <person name="Toyoda A."/>
            <person name="Suzuki Y."/>
            <person name="Arimoto A."/>
            <person name="Ishii H."/>
            <person name="Satoh N."/>
            <person name="Nishiyama T."/>
            <person name="Hasebe M."/>
            <person name="Maruyama T."/>
            <person name="Minagawa J."/>
            <person name="Obokata J."/>
            <person name="Shigenobu S."/>
        </authorList>
    </citation>
    <scope>NUCLEOTIDE SEQUENCE [LARGE SCALE GENOMIC DNA]</scope>
</reference>
<keyword evidence="2" id="KW-1185">Reference proteome</keyword>
<dbReference type="EMBL" id="BLXT01005456">
    <property type="protein sequence ID" value="GFO22852.1"/>
    <property type="molecule type" value="Genomic_DNA"/>
</dbReference>
<accession>A0AAV4BTX8</accession>
<organism evidence="1 2">
    <name type="scientific">Plakobranchus ocellatus</name>
    <dbReference type="NCBI Taxonomy" id="259542"/>
    <lineage>
        <taxon>Eukaryota</taxon>
        <taxon>Metazoa</taxon>
        <taxon>Spiralia</taxon>
        <taxon>Lophotrochozoa</taxon>
        <taxon>Mollusca</taxon>
        <taxon>Gastropoda</taxon>
        <taxon>Heterobranchia</taxon>
        <taxon>Euthyneura</taxon>
        <taxon>Panpulmonata</taxon>
        <taxon>Sacoglossa</taxon>
        <taxon>Placobranchoidea</taxon>
        <taxon>Plakobranchidae</taxon>
        <taxon>Plakobranchus</taxon>
    </lineage>
</organism>
<dbReference type="AlphaFoldDB" id="A0AAV4BTX8"/>
<sequence length="89" mass="10906">MSCEPLYEQRIRRRYRNFFSEAQFIVHKNECKDLNGNCVPKDSKFSVISQGKRYDNCSCRVRERRYKSFAQKAKGFRFFMRYICEKKRP</sequence>